<keyword evidence="5 13" id="KW-1003">Cell membrane</keyword>
<comment type="function">
    <text evidence="13">Mediates influx of magnesium ions.</text>
</comment>
<evidence type="ECO:0000256" key="13">
    <source>
        <dbReference type="RuleBase" id="RU362010"/>
    </source>
</evidence>
<evidence type="ECO:0000256" key="12">
    <source>
        <dbReference type="ARBA" id="ARBA00034269"/>
    </source>
</evidence>
<dbReference type="InterPro" id="IPR045863">
    <property type="entry name" value="CorA_TM1_TM2"/>
</dbReference>
<evidence type="ECO:0000256" key="4">
    <source>
        <dbReference type="ARBA" id="ARBA00022448"/>
    </source>
</evidence>
<keyword evidence="10 13" id="KW-0406">Ion transport</keyword>
<evidence type="ECO:0000256" key="7">
    <source>
        <dbReference type="ARBA" id="ARBA00022692"/>
    </source>
</evidence>
<dbReference type="SUPFAM" id="SSF143865">
    <property type="entry name" value="CorA soluble domain-like"/>
    <property type="match status" value="1"/>
</dbReference>
<dbReference type="PANTHER" id="PTHR47685:SF1">
    <property type="entry name" value="MAGNESIUM TRANSPORT PROTEIN CORA"/>
    <property type="match status" value="1"/>
</dbReference>
<keyword evidence="8 13" id="KW-0460">Magnesium</keyword>
<organism evidence="15 16">
    <name type="scientific">Candidatus Blochmanniella camponoti</name>
    <dbReference type="NCBI Taxonomy" id="108080"/>
    <lineage>
        <taxon>Bacteria</taxon>
        <taxon>Pseudomonadati</taxon>
        <taxon>Pseudomonadota</taxon>
        <taxon>Gammaproteobacteria</taxon>
        <taxon>Enterobacterales</taxon>
        <taxon>Enterobacteriaceae</taxon>
        <taxon>ant endosymbionts</taxon>
        <taxon>Candidatus Blochmanniella</taxon>
    </lineage>
</organism>
<comment type="similarity">
    <text evidence="2 13">Belongs to the CorA metal ion transporter (MIT) (TC 1.A.35) family.</text>
</comment>
<dbReference type="SUPFAM" id="SSF144083">
    <property type="entry name" value="Magnesium transport protein CorA, transmembrane region"/>
    <property type="match status" value="1"/>
</dbReference>
<keyword evidence="11 13" id="KW-0472">Membrane</keyword>
<dbReference type="KEGG" id="bhb:M9394_01270"/>
<dbReference type="EMBL" id="CP097751">
    <property type="protein sequence ID" value="URJ27756.1"/>
    <property type="molecule type" value="Genomic_DNA"/>
</dbReference>
<evidence type="ECO:0000313" key="14">
    <source>
        <dbReference type="EMBL" id="URJ24402.1"/>
    </source>
</evidence>
<dbReference type="PANTHER" id="PTHR47685">
    <property type="entry name" value="MAGNESIUM TRANSPORT PROTEIN CORA"/>
    <property type="match status" value="1"/>
</dbReference>
<dbReference type="Proteomes" id="UP001056483">
    <property type="component" value="Chromosome"/>
</dbReference>
<dbReference type="EMBL" id="CP097750">
    <property type="protein sequence ID" value="URJ24402.1"/>
    <property type="molecule type" value="Genomic_DNA"/>
</dbReference>
<feature type="transmembrane region" description="Helical" evidence="13">
    <location>
        <begin position="256"/>
        <end position="276"/>
    </location>
</feature>
<dbReference type="RefSeq" id="WP_250247201.1">
    <property type="nucleotide sequence ID" value="NZ_CP097749.1"/>
</dbReference>
<dbReference type="GO" id="GO:0015087">
    <property type="term" value="F:cobalt ion transmembrane transporter activity"/>
    <property type="evidence" value="ECO:0007669"/>
    <property type="project" value="UniProtKB-UniRule"/>
</dbReference>
<accession>A0AAE9IB82</accession>
<dbReference type="GO" id="GO:0015095">
    <property type="term" value="F:magnesium ion transmembrane transporter activity"/>
    <property type="evidence" value="ECO:0007669"/>
    <property type="project" value="UniProtKB-UniRule"/>
</dbReference>
<evidence type="ECO:0000256" key="5">
    <source>
        <dbReference type="ARBA" id="ARBA00022475"/>
    </source>
</evidence>
<dbReference type="InterPro" id="IPR045861">
    <property type="entry name" value="CorA_cytoplasmic_dom"/>
</dbReference>
<keyword evidence="7 13" id="KW-0812">Transmembrane</keyword>
<dbReference type="FunFam" id="1.20.58.340:FF:000001">
    <property type="entry name" value="Magnesium transport protein CorA"/>
    <property type="match status" value="1"/>
</dbReference>
<feature type="transmembrane region" description="Helical" evidence="13">
    <location>
        <begin position="288"/>
        <end position="308"/>
    </location>
</feature>
<evidence type="ECO:0000256" key="2">
    <source>
        <dbReference type="ARBA" id="ARBA00009765"/>
    </source>
</evidence>
<protein>
    <recommendedName>
        <fullName evidence="3 13">Magnesium transport protein CorA</fullName>
    </recommendedName>
</protein>
<keyword evidence="9 13" id="KW-1133">Transmembrane helix</keyword>
<name>A0AAE9IB82_9ENTR</name>
<reference evidence="15" key="1">
    <citation type="submission" date="2022-05" db="EMBL/GenBank/DDBJ databases">
        <title>Impact of host demography and evolutionary history on endosymbiont molecular evolution: a test in carpenter ants (Genus Camponotus) and their Blochmannia endosymbionts.</title>
        <authorList>
            <person name="Manthey J.D."/>
            <person name="Giron J.C."/>
            <person name="Hruska J.P."/>
        </authorList>
    </citation>
    <scope>NUCLEOTIDE SEQUENCE</scope>
    <source>
        <strain evidence="15">C-049</strain>
        <strain evidence="14">C-050</strain>
    </source>
</reference>
<evidence type="ECO:0000256" key="9">
    <source>
        <dbReference type="ARBA" id="ARBA00022989"/>
    </source>
</evidence>
<evidence type="ECO:0000256" key="3">
    <source>
        <dbReference type="ARBA" id="ARBA00019439"/>
    </source>
</evidence>
<dbReference type="NCBIfam" id="TIGR00383">
    <property type="entry name" value="corA"/>
    <property type="match status" value="1"/>
</dbReference>
<dbReference type="InterPro" id="IPR002523">
    <property type="entry name" value="MgTranspt_CorA/ZnTranspt_ZntB"/>
</dbReference>
<sequence length="314" mass="36990">MYNIFQLKNNHLFRINEKDKTSFLNNIIWIDIIDSRGDGHNYIPNILLHQKIKFFELKDINKTTRFFKDKNGLHIHSFFFSYNSQEQIDNSSVFFTIHNGCLYTSRKKEFPVFCMYQKYLHNHLLINGNAYELLLNLFEVKLDDLTNKIEHIYSTLETLSSVIMNGQQIDEYDHALSDLAILENIGWKIRVNLLDTERAIKFLIRKVKLPASQQQYANDILSEITLLLPHNEYVFHQISSLTQSAMGFINIEQNRIIKIFSVIFLPPTLIASSYGMNFKFMPELQWSFGYPSAIILMILSGLAPYIYFKYKNWL</sequence>
<evidence type="ECO:0000313" key="15">
    <source>
        <dbReference type="EMBL" id="URJ27756.1"/>
    </source>
</evidence>
<dbReference type="GO" id="GO:0005886">
    <property type="term" value="C:plasma membrane"/>
    <property type="evidence" value="ECO:0007669"/>
    <property type="project" value="UniProtKB-SubCell"/>
</dbReference>
<dbReference type="GO" id="GO:0015099">
    <property type="term" value="F:nickel cation transmembrane transporter activity"/>
    <property type="evidence" value="ECO:0007669"/>
    <property type="project" value="TreeGrafter"/>
</dbReference>
<dbReference type="InterPro" id="IPR050829">
    <property type="entry name" value="CorA_MIT"/>
</dbReference>
<keyword evidence="6" id="KW-0997">Cell inner membrane</keyword>
<dbReference type="Proteomes" id="UP001056323">
    <property type="component" value="Chromosome"/>
</dbReference>
<keyword evidence="17" id="KW-1185">Reference proteome</keyword>
<evidence type="ECO:0000256" key="6">
    <source>
        <dbReference type="ARBA" id="ARBA00022519"/>
    </source>
</evidence>
<evidence type="ECO:0000256" key="8">
    <source>
        <dbReference type="ARBA" id="ARBA00022842"/>
    </source>
</evidence>
<evidence type="ECO:0000313" key="16">
    <source>
        <dbReference type="Proteomes" id="UP001056323"/>
    </source>
</evidence>
<gene>
    <name evidence="13 15" type="primary">corA</name>
    <name evidence="15" type="ORF">M9394_01270</name>
    <name evidence="14" type="ORF">M9404_02630</name>
</gene>
<dbReference type="AlphaFoldDB" id="A0AAE9IB82"/>
<evidence type="ECO:0000256" key="1">
    <source>
        <dbReference type="ARBA" id="ARBA00004429"/>
    </source>
</evidence>
<comment type="subcellular location">
    <subcellularLocation>
        <location evidence="1">Cell inner membrane</location>
        <topology evidence="1">Multi-pass membrane protein</topology>
    </subcellularLocation>
    <subcellularLocation>
        <location evidence="13">Membrane</location>
        <topology evidence="13">Multi-pass membrane protein</topology>
    </subcellularLocation>
</comment>
<dbReference type="Pfam" id="PF01544">
    <property type="entry name" value="CorA"/>
    <property type="match status" value="1"/>
</dbReference>
<comment type="catalytic activity">
    <reaction evidence="12">
        <text>Mg(2+)(in) = Mg(2+)(out)</text>
        <dbReference type="Rhea" id="RHEA:29827"/>
        <dbReference type="ChEBI" id="CHEBI:18420"/>
    </reaction>
</comment>
<proteinExistence type="inferred from homology"/>
<evidence type="ECO:0000256" key="11">
    <source>
        <dbReference type="ARBA" id="ARBA00023136"/>
    </source>
</evidence>
<keyword evidence="4 13" id="KW-0813">Transport</keyword>
<evidence type="ECO:0000313" key="17">
    <source>
        <dbReference type="Proteomes" id="UP001056483"/>
    </source>
</evidence>
<evidence type="ECO:0000256" key="10">
    <source>
        <dbReference type="ARBA" id="ARBA00023065"/>
    </source>
</evidence>
<dbReference type="InterPro" id="IPR004488">
    <property type="entry name" value="Mg/Co-transport_prot_CorA"/>
</dbReference>
<dbReference type="Gene3D" id="1.20.58.340">
    <property type="entry name" value="Magnesium transport protein CorA, transmembrane region"/>
    <property type="match status" value="1"/>
</dbReference>